<name>A0A0L0VK18_9BASI</name>
<dbReference type="EMBL" id="AJIL01000044">
    <property type="protein sequence ID" value="KNE99613.1"/>
    <property type="molecule type" value="Genomic_DNA"/>
</dbReference>
<evidence type="ECO:0000313" key="2">
    <source>
        <dbReference type="Proteomes" id="UP000054564"/>
    </source>
</evidence>
<gene>
    <name evidence="1" type="ORF">PSTG_07106</name>
</gene>
<reference evidence="2" key="1">
    <citation type="submission" date="2014-03" db="EMBL/GenBank/DDBJ databases">
        <title>The Genome Sequence of Puccinia striiformis f. sp. tritici PST-78.</title>
        <authorList>
            <consortium name="The Broad Institute Genome Sequencing Platform"/>
            <person name="Cuomo C."/>
            <person name="Hulbert S."/>
            <person name="Chen X."/>
            <person name="Walker B."/>
            <person name="Young S.K."/>
            <person name="Zeng Q."/>
            <person name="Gargeya S."/>
            <person name="Fitzgerald M."/>
            <person name="Haas B."/>
            <person name="Abouelleil A."/>
            <person name="Alvarado L."/>
            <person name="Arachchi H.M."/>
            <person name="Berlin A.M."/>
            <person name="Chapman S.B."/>
            <person name="Goldberg J."/>
            <person name="Griggs A."/>
            <person name="Gujja S."/>
            <person name="Hansen M."/>
            <person name="Howarth C."/>
            <person name="Imamovic A."/>
            <person name="Larimer J."/>
            <person name="McCowan C."/>
            <person name="Montmayeur A."/>
            <person name="Murphy C."/>
            <person name="Neiman D."/>
            <person name="Pearson M."/>
            <person name="Priest M."/>
            <person name="Roberts A."/>
            <person name="Saif S."/>
            <person name="Shea T."/>
            <person name="Sisk P."/>
            <person name="Sykes S."/>
            <person name="Wortman J."/>
            <person name="Nusbaum C."/>
            <person name="Birren B."/>
        </authorList>
    </citation>
    <scope>NUCLEOTIDE SEQUENCE [LARGE SCALE GENOMIC DNA]</scope>
    <source>
        <strain evidence="2">race PST-78</strain>
    </source>
</reference>
<organism evidence="1 2">
    <name type="scientific">Puccinia striiformis f. sp. tritici PST-78</name>
    <dbReference type="NCBI Taxonomy" id="1165861"/>
    <lineage>
        <taxon>Eukaryota</taxon>
        <taxon>Fungi</taxon>
        <taxon>Dikarya</taxon>
        <taxon>Basidiomycota</taxon>
        <taxon>Pucciniomycotina</taxon>
        <taxon>Pucciniomycetes</taxon>
        <taxon>Pucciniales</taxon>
        <taxon>Pucciniaceae</taxon>
        <taxon>Puccinia</taxon>
    </lineage>
</organism>
<keyword evidence="2" id="KW-1185">Reference proteome</keyword>
<evidence type="ECO:0000313" key="1">
    <source>
        <dbReference type="EMBL" id="KNE99613.1"/>
    </source>
</evidence>
<dbReference type="AlphaFoldDB" id="A0A0L0VK18"/>
<accession>A0A0L0VK18</accession>
<dbReference type="STRING" id="1165861.A0A0L0VK18"/>
<comment type="caution">
    <text evidence="1">The sequence shown here is derived from an EMBL/GenBank/DDBJ whole genome shotgun (WGS) entry which is preliminary data.</text>
</comment>
<proteinExistence type="predicted"/>
<protein>
    <submittedName>
        <fullName evidence="1">Uncharacterized protein</fullName>
    </submittedName>
</protein>
<sequence length="195" mass="21331">MESSAHDSNPKSPIKADPIPQSTRLIVICKFIQDNQLTPKKLWGATGLNSTMVVVKEISNLVQKSDEGRQVWATFIQDEASDNPAIKIASAQSPPQGNYPKGSYQSSNQISAQFCTKNAKQRDCERLVASMPFLTDEIHNGVDLKRLGCLVSPGALKLPEFHPSQGWTGCLFDKKNRCKGFGKAISPAIALDMTQ</sequence>
<dbReference type="Proteomes" id="UP000054564">
    <property type="component" value="Unassembled WGS sequence"/>
</dbReference>